<dbReference type="GO" id="GO:0016020">
    <property type="term" value="C:membrane"/>
    <property type="evidence" value="ECO:0007669"/>
    <property type="project" value="UniProtKB-SubCell"/>
</dbReference>
<dbReference type="OrthoDB" id="5827131at2759"/>
<accession>A0A3P7L0L1</accession>
<evidence type="ECO:0000313" key="6">
    <source>
        <dbReference type="Proteomes" id="UP000270094"/>
    </source>
</evidence>
<dbReference type="PROSITE" id="PS00236">
    <property type="entry name" value="NEUROTR_ION_CHANNEL"/>
    <property type="match status" value="1"/>
</dbReference>
<dbReference type="AlphaFoldDB" id="A0A3P7L0L1"/>
<evidence type="ECO:0000256" key="1">
    <source>
        <dbReference type="ARBA" id="ARBA00004370"/>
    </source>
</evidence>
<dbReference type="EMBL" id="UYYB01096659">
    <property type="protein sequence ID" value="VDM76275.1"/>
    <property type="molecule type" value="Genomic_DNA"/>
</dbReference>
<feature type="transmembrane region" description="Helical" evidence="3">
    <location>
        <begin position="97"/>
        <end position="116"/>
    </location>
</feature>
<dbReference type="InterPro" id="IPR018000">
    <property type="entry name" value="Neurotransmitter_ion_chnl_CS"/>
</dbReference>
<dbReference type="SUPFAM" id="SSF63712">
    <property type="entry name" value="Nicotinic receptor ligand binding domain-like"/>
    <property type="match status" value="1"/>
</dbReference>
<keyword evidence="6" id="KW-1185">Reference proteome</keyword>
<dbReference type="Pfam" id="PF02931">
    <property type="entry name" value="Neur_chan_LBD"/>
    <property type="match status" value="1"/>
</dbReference>
<feature type="transmembrane region" description="Helical" evidence="3">
    <location>
        <begin position="183"/>
        <end position="201"/>
    </location>
</feature>
<dbReference type="Gene3D" id="2.70.170.10">
    <property type="entry name" value="Neurotransmitter-gated ion-channel ligand-binding domain"/>
    <property type="match status" value="1"/>
</dbReference>
<dbReference type="GO" id="GO:0005230">
    <property type="term" value="F:extracellular ligand-gated monoatomic ion channel activity"/>
    <property type="evidence" value="ECO:0007669"/>
    <property type="project" value="InterPro"/>
</dbReference>
<evidence type="ECO:0000313" key="5">
    <source>
        <dbReference type="EMBL" id="VDM76275.1"/>
    </source>
</evidence>
<evidence type="ECO:0000259" key="4">
    <source>
        <dbReference type="Pfam" id="PF02931"/>
    </source>
</evidence>
<feature type="transmembrane region" description="Helical" evidence="3">
    <location>
        <begin position="128"/>
        <end position="152"/>
    </location>
</feature>
<dbReference type="InterPro" id="IPR036719">
    <property type="entry name" value="Neuro-gated_channel_TM_sf"/>
</dbReference>
<reference evidence="5 6" key="1">
    <citation type="submission" date="2018-11" db="EMBL/GenBank/DDBJ databases">
        <authorList>
            <consortium name="Pathogen Informatics"/>
        </authorList>
    </citation>
    <scope>NUCLEOTIDE SEQUENCE [LARGE SCALE GENOMIC DNA]</scope>
</reference>
<keyword evidence="3" id="KW-0812">Transmembrane</keyword>
<protein>
    <recommendedName>
        <fullName evidence="4">Neurotransmitter-gated ion-channel ligand-binding domain-containing protein</fullName>
    </recommendedName>
</protein>
<comment type="subcellular location">
    <subcellularLocation>
        <location evidence="1">Membrane</location>
    </subcellularLocation>
</comment>
<organism evidence="5 6">
    <name type="scientific">Strongylus vulgaris</name>
    <name type="common">Blood worm</name>
    <dbReference type="NCBI Taxonomy" id="40348"/>
    <lineage>
        <taxon>Eukaryota</taxon>
        <taxon>Metazoa</taxon>
        <taxon>Ecdysozoa</taxon>
        <taxon>Nematoda</taxon>
        <taxon>Chromadorea</taxon>
        <taxon>Rhabditida</taxon>
        <taxon>Rhabditina</taxon>
        <taxon>Rhabditomorpha</taxon>
        <taxon>Strongyloidea</taxon>
        <taxon>Strongylidae</taxon>
        <taxon>Strongylus</taxon>
    </lineage>
</organism>
<dbReference type="InterPro" id="IPR036734">
    <property type="entry name" value="Neur_chan_lig-bd_sf"/>
</dbReference>
<evidence type="ECO:0000256" key="3">
    <source>
        <dbReference type="SAM" id="Phobius"/>
    </source>
</evidence>
<proteinExistence type="predicted"/>
<dbReference type="Proteomes" id="UP000270094">
    <property type="component" value="Unassembled WGS sequence"/>
</dbReference>
<sequence length="202" mass="22514">MLKALINATGHVSFFVPTRTATVCAIDVEEFPFDKQDCLINMMTQSFAANEYEINIDLSPSLGENISAIQAMGNEEWQITNLWVQTVFHDVEEPFEMLGMALSNIMSLTFILGILATALPKTKGLPKIAIYVMVNLLVMVLALVATIILPYFKIYLMSSNKVTGKVNGKKKIEENKFYRVVEYGLVAVLELANLINFIVLIA</sequence>
<keyword evidence="3" id="KW-1133">Transmembrane helix</keyword>
<feature type="domain" description="Neurotransmitter-gated ion-channel ligand-binding" evidence="4">
    <location>
        <begin position="3"/>
        <end position="83"/>
    </location>
</feature>
<keyword evidence="2 3" id="KW-0472">Membrane</keyword>
<gene>
    <name evidence="5" type="ORF">SVUK_LOCUS11273</name>
</gene>
<dbReference type="SUPFAM" id="SSF90112">
    <property type="entry name" value="Neurotransmitter-gated ion-channel transmembrane pore"/>
    <property type="match status" value="1"/>
</dbReference>
<name>A0A3P7L0L1_STRVU</name>
<evidence type="ECO:0000256" key="2">
    <source>
        <dbReference type="ARBA" id="ARBA00023136"/>
    </source>
</evidence>
<dbReference type="InterPro" id="IPR006202">
    <property type="entry name" value="Neur_chan_lig-bd"/>
</dbReference>